<evidence type="ECO:0000313" key="3">
    <source>
        <dbReference type="Proteomes" id="UP000548476"/>
    </source>
</evidence>
<keyword evidence="1" id="KW-0812">Transmembrane</keyword>
<feature type="transmembrane region" description="Helical" evidence="1">
    <location>
        <begin position="56"/>
        <end position="74"/>
    </location>
</feature>
<keyword evidence="1" id="KW-0472">Membrane</keyword>
<dbReference type="AlphaFoldDB" id="A0A841FZV6"/>
<keyword evidence="1" id="KW-1133">Transmembrane helix</keyword>
<keyword evidence="3" id="KW-1185">Reference proteome</keyword>
<dbReference type="EMBL" id="JACHGT010000012">
    <property type="protein sequence ID" value="MBB6037460.1"/>
    <property type="molecule type" value="Genomic_DNA"/>
</dbReference>
<feature type="transmembrane region" description="Helical" evidence="1">
    <location>
        <begin position="111"/>
        <end position="133"/>
    </location>
</feature>
<accession>A0A841FZV6</accession>
<proteinExistence type="predicted"/>
<dbReference type="Proteomes" id="UP000548476">
    <property type="component" value="Unassembled WGS sequence"/>
</dbReference>
<reference evidence="2 3" key="1">
    <citation type="submission" date="2020-08" db="EMBL/GenBank/DDBJ databases">
        <title>Genomic Encyclopedia of Type Strains, Phase IV (KMG-IV): sequencing the most valuable type-strain genomes for metagenomic binning, comparative biology and taxonomic classification.</title>
        <authorList>
            <person name="Goeker M."/>
        </authorList>
    </citation>
    <scope>NUCLEOTIDE SEQUENCE [LARGE SCALE GENOMIC DNA]</scope>
    <source>
        <strain evidence="2 3">YIM 65646</strain>
    </source>
</reference>
<organism evidence="2 3">
    <name type="scientific">Phytomonospora endophytica</name>
    <dbReference type="NCBI Taxonomy" id="714109"/>
    <lineage>
        <taxon>Bacteria</taxon>
        <taxon>Bacillati</taxon>
        <taxon>Actinomycetota</taxon>
        <taxon>Actinomycetes</taxon>
        <taxon>Micromonosporales</taxon>
        <taxon>Micromonosporaceae</taxon>
        <taxon>Phytomonospora</taxon>
    </lineage>
</organism>
<feature type="transmembrane region" description="Helical" evidence="1">
    <location>
        <begin position="26"/>
        <end position="50"/>
    </location>
</feature>
<feature type="transmembrane region" description="Helical" evidence="1">
    <location>
        <begin position="86"/>
        <end position="105"/>
    </location>
</feature>
<evidence type="ECO:0000313" key="2">
    <source>
        <dbReference type="EMBL" id="MBB6037460.1"/>
    </source>
</evidence>
<evidence type="ECO:0000256" key="1">
    <source>
        <dbReference type="SAM" id="Phobius"/>
    </source>
</evidence>
<name>A0A841FZV6_9ACTN</name>
<comment type="caution">
    <text evidence="2">The sequence shown here is derived from an EMBL/GenBank/DDBJ whole genome shotgun (WGS) entry which is preliminary data.</text>
</comment>
<protein>
    <submittedName>
        <fullName evidence="2">Uncharacterized protein</fullName>
    </submittedName>
</protein>
<sequence length="143" mass="15362">MKEEAAVKPKFPTRDAEGRIQSMIEFLASTLLATGFTFALLAGIDLLFAGFSTDEFGGINGWMCVVLAAFLFVDDFKAWAGTRFRVPVFIAAVLLATVTGLGVNVALPDTWLPLIAGGLAGMASVIIYVVLWFTGIRLIGRED</sequence>
<dbReference type="RefSeq" id="WP_184790275.1">
    <property type="nucleotide sequence ID" value="NZ_BONT01000093.1"/>
</dbReference>
<gene>
    <name evidence="2" type="ORF">HNR73_005336</name>
</gene>